<dbReference type="AlphaFoldDB" id="A0ABD3B182"/>
<dbReference type="InterPro" id="IPR025521">
    <property type="entry name" value="Neprosin_propep"/>
</dbReference>
<gene>
    <name evidence="2" type="ORF">ACH5RR_000600</name>
</gene>
<feature type="domain" description="Neprosin PEP catalytic" evidence="1">
    <location>
        <begin position="169"/>
        <end position="423"/>
    </location>
</feature>
<dbReference type="Pfam" id="PF03080">
    <property type="entry name" value="Neprosin"/>
    <property type="match status" value="1"/>
</dbReference>
<dbReference type="PANTHER" id="PTHR31589">
    <property type="entry name" value="PROTEIN, PUTATIVE (DUF239)-RELATED-RELATED"/>
    <property type="match status" value="1"/>
</dbReference>
<proteinExistence type="predicted"/>
<sequence>MDLPFSRVKIMTTFYYFMLLSIANLCYASRFNLAREKIEVEKTLNLSKKIPLKSIKSPDGDIIDCIDIYHQPAFDHPLLKNHTIQMRPSYHPEKGLFGENKMFDFKARSEEDTIPIFQLWQLNGSCPEGTIPIRRTSNADVLRASSIKKNGKKKQESIPDQLSSANRTFDIQSGHEHVIAYAQGSKYYGAKAIINVWKPQIQSPNEFSGSQIWIIGGSDSNLNTVEAGWMAHPKLFGDDRTRLFTYWTSDGYHSTGCYNLLCSGFIQVSQKISLGAVIKPISSYHGSQFDITLLIWKDPREGGWWLQYWKEVIGYWPQNLFQDLALYDSASLVEWGGEVLNTQSDGQHTTTQMGSGHFPEEKFGGASFFKNIKVVDEHNSLRPPSELGTVVDKPKCYNIALGKSNDWGNFFYYGGPGRSSDCP</sequence>
<dbReference type="InterPro" id="IPR004314">
    <property type="entry name" value="Neprosin"/>
</dbReference>
<protein>
    <recommendedName>
        <fullName evidence="1">Neprosin PEP catalytic domain-containing protein</fullName>
    </recommendedName>
</protein>
<keyword evidence="3" id="KW-1185">Reference proteome</keyword>
<dbReference type="PANTHER" id="PTHR31589:SF24">
    <property type="entry name" value="OS07G0205500 PROTEIN"/>
    <property type="match status" value="1"/>
</dbReference>
<dbReference type="Proteomes" id="UP001630127">
    <property type="component" value="Unassembled WGS sequence"/>
</dbReference>
<evidence type="ECO:0000259" key="1">
    <source>
        <dbReference type="PROSITE" id="PS52045"/>
    </source>
</evidence>
<reference evidence="2 3" key="1">
    <citation type="submission" date="2024-11" db="EMBL/GenBank/DDBJ databases">
        <title>A near-complete genome assembly of Cinchona calisaya.</title>
        <authorList>
            <person name="Lian D.C."/>
            <person name="Zhao X.W."/>
            <person name="Wei L."/>
        </authorList>
    </citation>
    <scope>NUCLEOTIDE SEQUENCE [LARGE SCALE GENOMIC DNA]</scope>
    <source>
        <tissue evidence="2">Nenye</tissue>
    </source>
</reference>
<dbReference type="EMBL" id="JBJUIK010000001">
    <property type="protein sequence ID" value="KAL3537234.1"/>
    <property type="molecule type" value="Genomic_DNA"/>
</dbReference>
<dbReference type="Pfam" id="PF14365">
    <property type="entry name" value="Neprosin_AP"/>
    <property type="match status" value="1"/>
</dbReference>
<comment type="caution">
    <text evidence="2">The sequence shown here is derived from an EMBL/GenBank/DDBJ whole genome shotgun (WGS) entry which is preliminary data.</text>
</comment>
<evidence type="ECO:0000313" key="3">
    <source>
        <dbReference type="Proteomes" id="UP001630127"/>
    </source>
</evidence>
<name>A0ABD3B182_9GENT</name>
<evidence type="ECO:0000313" key="2">
    <source>
        <dbReference type="EMBL" id="KAL3537234.1"/>
    </source>
</evidence>
<dbReference type="InterPro" id="IPR053168">
    <property type="entry name" value="Glutamic_endopeptidase"/>
</dbReference>
<accession>A0ABD3B182</accession>
<dbReference type="Gene3D" id="3.90.1320.10">
    <property type="entry name" value="Outer-capsid protein sigma 3, large lobe"/>
    <property type="match status" value="1"/>
</dbReference>
<dbReference type="PROSITE" id="PS52045">
    <property type="entry name" value="NEPROSIN_PEP_CD"/>
    <property type="match status" value="1"/>
</dbReference>
<organism evidence="2 3">
    <name type="scientific">Cinchona calisaya</name>
    <dbReference type="NCBI Taxonomy" id="153742"/>
    <lineage>
        <taxon>Eukaryota</taxon>
        <taxon>Viridiplantae</taxon>
        <taxon>Streptophyta</taxon>
        <taxon>Embryophyta</taxon>
        <taxon>Tracheophyta</taxon>
        <taxon>Spermatophyta</taxon>
        <taxon>Magnoliopsida</taxon>
        <taxon>eudicotyledons</taxon>
        <taxon>Gunneridae</taxon>
        <taxon>Pentapetalae</taxon>
        <taxon>asterids</taxon>
        <taxon>lamiids</taxon>
        <taxon>Gentianales</taxon>
        <taxon>Rubiaceae</taxon>
        <taxon>Cinchonoideae</taxon>
        <taxon>Cinchoneae</taxon>
        <taxon>Cinchona</taxon>
    </lineage>
</organism>